<accession>A0ACB8EK40</accession>
<sequence length="93" mass="10948">MYVNRYELLPSKYEVSGEEHLYSDFPEIDLSQLDASDFDSANCFNELQWCCERSETESSQYSTDDSELFQVLYAVEFDLDTAFFHRFLTSPQL</sequence>
<reference evidence="1" key="1">
    <citation type="submission" date="2021-08" db="EMBL/GenBank/DDBJ databases">
        <title>The first chromosome-level gecko genome reveals the dynamic sex chromosomes of Neotropical dwarf geckos (Sphaerodactylidae: Sphaerodactylus).</title>
        <authorList>
            <person name="Pinto B.J."/>
            <person name="Keating S.E."/>
            <person name="Gamble T."/>
        </authorList>
    </citation>
    <scope>NUCLEOTIDE SEQUENCE</scope>
    <source>
        <strain evidence="1">TG3544</strain>
    </source>
</reference>
<protein>
    <submittedName>
        <fullName evidence="1">Peroxisome proliferator-activated receptor gamma coactivator 1-beta</fullName>
    </submittedName>
</protein>
<evidence type="ECO:0000313" key="2">
    <source>
        <dbReference type="Proteomes" id="UP000827872"/>
    </source>
</evidence>
<dbReference type="EMBL" id="CM037616">
    <property type="protein sequence ID" value="KAH7992665.1"/>
    <property type="molecule type" value="Genomic_DNA"/>
</dbReference>
<proteinExistence type="predicted"/>
<keyword evidence="1" id="KW-0675">Receptor</keyword>
<keyword evidence="2" id="KW-1185">Reference proteome</keyword>
<gene>
    <name evidence="1" type="primary">PPARGC1B</name>
    <name evidence="1" type="ORF">K3G42_025828</name>
</gene>
<evidence type="ECO:0000313" key="1">
    <source>
        <dbReference type="EMBL" id="KAH7992665.1"/>
    </source>
</evidence>
<dbReference type="Proteomes" id="UP000827872">
    <property type="component" value="Linkage Group LG03"/>
</dbReference>
<name>A0ACB8EK40_9SAUR</name>
<organism evidence="1 2">
    <name type="scientific">Sphaerodactylus townsendi</name>
    <dbReference type="NCBI Taxonomy" id="933632"/>
    <lineage>
        <taxon>Eukaryota</taxon>
        <taxon>Metazoa</taxon>
        <taxon>Chordata</taxon>
        <taxon>Craniata</taxon>
        <taxon>Vertebrata</taxon>
        <taxon>Euteleostomi</taxon>
        <taxon>Lepidosauria</taxon>
        <taxon>Squamata</taxon>
        <taxon>Bifurcata</taxon>
        <taxon>Gekkota</taxon>
        <taxon>Sphaerodactylidae</taxon>
        <taxon>Sphaerodactylus</taxon>
    </lineage>
</organism>
<comment type="caution">
    <text evidence="1">The sequence shown here is derived from an EMBL/GenBank/DDBJ whole genome shotgun (WGS) entry which is preliminary data.</text>
</comment>